<dbReference type="AlphaFoldDB" id="C7R1M0"/>
<dbReference type="SMART" id="SM00490">
    <property type="entry name" value="HELICc"/>
    <property type="match status" value="1"/>
</dbReference>
<dbReference type="InterPro" id="IPR022307">
    <property type="entry name" value="Helicase_put_actinobac"/>
</dbReference>
<dbReference type="KEGG" id="jde:Jden_2218"/>
<dbReference type="EMBL" id="CP001706">
    <property type="protein sequence ID" value="ACV09855.1"/>
    <property type="molecule type" value="Genomic_DNA"/>
</dbReference>
<dbReference type="InterPro" id="IPR001650">
    <property type="entry name" value="Helicase_C-like"/>
</dbReference>
<dbReference type="PANTHER" id="PTHR47957:SF3">
    <property type="entry name" value="ATP-DEPENDENT HELICASE HRQ1"/>
    <property type="match status" value="1"/>
</dbReference>
<dbReference type="Pfam" id="PF09369">
    <property type="entry name" value="MZB"/>
    <property type="match status" value="1"/>
</dbReference>
<dbReference type="Pfam" id="PF00271">
    <property type="entry name" value="Helicase_C"/>
    <property type="match status" value="1"/>
</dbReference>
<reference evidence="5 6" key="1">
    <citation type="journal article" date="2009" name="Stand. Genomic Sci.">
        <title>Complete genome sequence of Jonesia denitrificans type strain (Prevot 55134).</title>
        <authorList>
            <person name="Pukall R."/>
            <person name="Gehrich-Schroter G."/>
            <person name="Lapidus A."/>
            <person name="Nolan M."/>
            <person name="Glavina Del Rio T."/>
            <person name="Lucas S."/>
            <person name="Chen F."/>
            <person name="Tice H."/>
            <person name="Pitluck S."/>
            <person name="Cheng J.F."/>
            <person name="Copeland A."/>
            <person name="Saunders E."/>
            <person name="Brettin T."/>
            <person name="Detter J.C."/>
            <person name="Bruce D."/>
            <person name="Goodwin L."/>
            <person name="Pati A."/>
            <person name="Ivanova N."/>
            <person name="Mavromatis K."/>
            <person name="Ovchinnikova G."/>
            <person name="Chen A."/>
            <person name="Palaniappan K."/>
            <person name="Land M."/>
            <person name="Hauser L."/>
            <person name="Chang Y.J."/>
            <person name="Jeffries C.D."/>
            <person name="Chain P."/>
            <person name="Goker M."/>
            <person name="Bristow J."/>
            <person name="Eisen J.A."/>
            <person name="Markowitz V."/>
            <person name="Hugenholtz P."/>
            <person name="Kyrpides N.C."/>
            <person name="Klenk H.P."/>
            <person name="Han C."/>
        </authorList>
    </citation>
    <scope>NUCLEOTIDE SEQUENCE [LARGE SCALE GENOMIC DNA]</scope>
    <source>
        <strain evidence="6">ATCC 14870 / DSM 20603 / BCRC 15368 / CIP 55.134 / JCM 11481 / NBRC 15587 / NCTC 10816 / Prevot 55134</strain>
    </source>
</reference>
<dbReference type="SUPFAM" id="SSF52540">
    <property type="entry name" value="P-loop containing nucleoside triphosphate hydrolases"/>
    <property type="match status" value="1"/>
</dbReference>
<dbReference type="HOGENOM" id="CLU_000809_3_2_11"/>
<evidence type="ECO:0000313" key="5">
    <source>
        <dbReference type="EMBL" id="ACV09855.1"/>
    </source>
</evidence>
<dbReference type="PROSITE" id="PS51192">
    <property type="entry name" value="HELICASE_ATP_BIND_1"/>
    <property type="match status" value="1"/>
</dbReference>
<evidence type="ECO:0000259" key="4">
    <source>
        <dbReference type="PROSITE" id="PS51194"/>
    </source>
</evidence>
<dbReference type="GO" id="GO:0036297">
    <property type="term" value="P:interstrand cross-link repair"/>
    <property type="evidence" value="ECO:0007669"/>
    <property type="project" value="TreeGrafter"/>
</dbReference>
<evidence type="ECO:0000313" key="6">
    <source>
        <dbReference type="Proteomes" id="UP000000628"/>
    </source>
</evidence>
<dbReference type="GO" id="GO:0043138">
    <property type="term" value="F:3'-5' DNA helicase activity"/>
    <property type="evidence" value="ECO:0007669"/>
    <property type="project" value="TreeGrafter"/>
</dbReference>
<dbReference type="eggNOG" id="COG1205">
    <property type="taxonomic scope" value="Bacteria"/>
</dbReference>
<name>C7R1M0_JONDD</name>
<dbReference type="InterPro" id="IPR011545">
    <property type="entry name" value="DEAD/DEAH_box_helicase_dom"/>
</dbReference>
<dbReference type="PANTHER" id="PTHR47957">
    <property type="entry name" value="ATP-DEPENDENT HELICASE HRQ1"/>
    <property type="match status" value="1"/>
</dbReference>
<keyword evidence="6" id="KW-1185">Reference proteome</keyword>
<proteinExistence type="predicted"/>
<dbReference type="Gene3D" id="3.40.50.300">
    <property type="entry name" value="P-loop containing nucleotide triphosphate hydrolases"/>
    <property type="match status" value="2"/>
</dbReference>
<keyword evidence="5" id="KW-0347">Helicase</keyword>
<dbReference type="CDD" id="cd18797">
    <property type="entry name" value="SF2_C_Hrq"/>
    <property type="match status" value="1"/>
</dbReference>
<gene>
    <name evidence="5" type="ordered locus">Jden_2218</name>
</gene>
<dbReference type="Proteomes" id="UP000000628">
    <property type="component" value="Chromosome"/>
</dbReference>
<dbReference type="eggNOG" id="COG0514">
    <property type="taxonomic scope" value="Bacteria"/>
</dbReference>
<organism evidence="5 6">
    <name type="scientific">Jonesia denitrificans (strain ATCC 14870 / DSM 20603 / BCRC 15368 / CIP 55.134 / JCM 11481 / NBRC 15587 / NCTC 10816 / Prevot 55134)</name>
    <name type="common">Listeria denitrificans</name>
    <dbReference type="NCBI Taxonomy" id="471856"/>
    <lineage>
        <taxon>Bacteria</taxon>
        <taxon>Bacillati</taxon>
        <taxon>Actinomycetota</taxon>
        <taxon>Actinomycetes</taxon>
        <taxon>Micrococcales</taxon>
        <taxon>Jonesiaceae</taxon>
        <taxon>Jonesia</taxon>
    </lineage>
</organism>
<dbReference type="InterPro" id="IPR027417">
    <property type="entry name" value="P-loop_NTPase"/>
</dbReference>
<keyword evidence="5" id="KW-0378">Hydrolase</keyword>
<dbReference type="InterPro" id="IPR055227">
    <property type="entry name" value="HRQ1_WHD"/>
</dbReference>
<evidence type="ECO:0000259" key="3">
    <source>
        <dbReference type="PROSITE" id="PS51192"/>
    </source>
</evidence>
<keyword evidence="2" id="KW-0067">ATP-binding</keyword>
<feature type="domain" description="Helicase C-terminal" evidence="4">
    <location>
        <begin position="357"/>
        <end position="513"/>
    </location>
</feature>
<dbReference type="STRING" id="471856.Jden_2218"/>
<dbReference type="Pfam" id="PF00270">
    <property type="entry name" value="DEAD"/>
    <property type="match status" value="1"/>
</dbReference>
<dbReference type="Pfam" id="PF22982">
    <property type="entry name" value="WHD_HRQ1"/>
    <property type="match status" value="1"/>
</dbReference>
<protein>
    <submittedName>
        <fullName evidence="5">DEAD/DEAH box helicase domain protein</fullName>
    </submittedName>
</protein>
<sequence>MTSGTACACTERTTDNGEMPRLDELVDALTAGGRRTDRMCHVEHRAARPAQHSAWPQWVHPAVRQALTVRGASSAWTHQATAAQAIHDGHHVALATSTGSGKSLAFWVPALTSIMSTRSGGSISRHRDRATALYLAPTKALAHDQLAALQKLLSAGGLDSVRVDAVDGDTSFDERRWVQAHGDIILTNPDFLHYALLPGHERWSRFLRGLEFLIIDEGHTYRGVFGAHVSLIVRRLQRLVAHYRGGRMPVVVVASATSAHPQQSAARLIGVSEDEVVAVTEDGSPSGRQTIVLWQPPQRESGFTQAPSDVVPGVVDELTGGWDHSVDDDLTGGADDLSGVITDAPVPSQPRRPATAEAVDLLADLTAHGARTLAFTRSRRAAEYLAVHTRDELLMSVPQLADSVAAYRGGFLPEERRALEAGVRSGSIRALASTNALEMGIDISGLDVVLIVGWPGTRMSLWQQAGRAGRAGSDGLVVFIAREDPLDTYVVSHPEAIFGAPLEATVFDPTNPYVLGGHLCAAAAELPVTEADLTLFGGCRAREVLDQLVDRGTLRRRPRGWYWVHDEPAAQFTSIRGDGQHVVQVVERSTGRLLGTVDAGAADGQVHDGAVYTHGGSTFVVAHYDVDNHVALVDQEVVAYSTWSRDVTSIEIVSTASERVVPAEVAGDPALVEWGFGQVNVHGQVTGFTRRRVPSGEVLGHESLDLPVRTLPTAAVWWSVSTAVLERAGLAVEEVPGALHAAEHAAIGLLPLLVTCDRWDLGGVSTAIHPDTERATVFVYDALPGGAGFAEQGFARGREWLLATRDAVARCQCVDGCPSCVQSPKCGNGNSPLSKEGAIRLLTVLLEVDVGELSPADAPFA</sequence>
<dbReference type="CDD" id="cd17923">
    <property type="entry name" value="DEXHc_Hrq1-like"/>
    <property type="match status" value="1"/>
</dbReference>
<dbReference type="PROSITE" id="PS51194">
    <property type="entry name" value="HELICASE_CTER"/>
    <property type="match status" value="1"/>
</dbReference>
<evidence type="ECO:0000256" key="1">
    <source>
        <dbReference type="ARBA" id="ARBA00022741"/>
    </source>
</evidence>
<dbReference type="SMART" id="SM00487">
    <property type="entry name" value="DEXDc"/>
    <property type="match status" value="1"/>
</dbReference>
<keyword evidence="1" id="KW-0547">Nucleotide-binding</keyword>
<dbReference type="GO" id="GO:0003676">
    <property type="term" value="F:nucleic acid binding"/>
    <property type="evidence" value="ECO:0007669"/>
    <property type="project" value="InterPro"/>
</dbReference>
<dbReference type="InterPro" id="IPR018973">
    <property type="entry name" value="MZB"/>
</dbReference>
<feature type="domain" description="Helicase ATP-binding" evidence="3">
    <location>
        <begin position="83"/>
        <end position="276"/>
    </location>
</feature>
<dbReference type="InterPro" id="IPR014001">
    <property type="entry name" value="Helicase_ATP-bd"/>
</dbReference>
<dbReference type="GO" id="GO:0005524">
    <property type="term" value="F:ATP binding"/>
    <property type="evidence" value="ECO:0007669"/>
    <property type="project" value="UniProtKB-KW"/>
</dbReference>
<evidence type="ECO:0000256" key="2">
    <source>
        <dbReference type="ARBA" id="ARBA00022840"/>
    </source>
</evidence>
<accession>C7R1M0</accession>
<dbReference type="NCBIfam" id="TIGR03817">
    <property type="entry name" value="DECH_helic"/>
    <property type="match status" value="1"/>
</dbReference>
<dbReference type="GO" id="GO:0006289">
    <property type="term" value="P:nucleotide-excision repair"/>
    <property type="evidence" value="ECO:0007669"/>
    <property type="project" value="TreeGrafter"/>
</dbReference>